<dbReference type="InterPro" id="IPR025970">
    <property type="entry name" value="SusE"/>
</dbReference>
<name>A0A4Q1CIK0_9BACT</name>
<feature type="domain" description="SusE outer membrane protein" evidence="1">
    <location>
        <begin position="27"/>
        <end position="136"/>
    </location>
</feature>
<sequence>MKSYINRFSFFAVILFLFACEKVENKINYKSGTNPTLTGSTTTVRLEAGEESNVALRLSWTNPNYQFTTGLSSHDVKYTLEIDTLGANFSSSKKYTTAFSKDLSKTYTVGELNGILGNTMRLQLDPRRSYTFQARITSSLGVNTDAVPLVSNIITFTTSPFPPPPKVAVPTGGTLWATGDAFASGWQNPLPSPYSTSQQFTRVSTTKYELTVSMPSGGNYKLIQTQGDWGTQYHMLTGGTWAGGELEKRDADPGFPGPPAAGNYKITVDFQLGVFSVVKL</sequence>
<dbReference type="PROSITE" id="PS51257">
    <property type="entry name" value="PROKAR_LIPOPROTEIN"/>
    <property type="match status" value="1"/>
</dbReference>
<gene>
    <name evidence="2" type="ORF">ESA94_08145</name>
</gene>
<evidence type="ECO:0000259" key="1">
    <source>
        <dbReference type="Pfam" id="PF14292"/>
    </source>
</evidence>
<reference evidence="2 3" key="1">
    <citation type="submission" date="2019-01" db="EMBL/GenBank/DDBJ databases">
        <title>Lacibacter sp. strain TTM-7.</title>
        <authorList>
            <person name="Chen W.-M."/>
        </authorList>
    </citation>
    <scope>NUCLEOTIDE SEQUENCE [LARGE SCALE GENOMIC DNA]</scope>
    <source>
        <strain evidence="2 3">TTM-7</strain>
    </source>
</reference>
<dbReference type="Pfam" id="PF14292">
    <property type="entry name" value="SusE"/>
    <property type="match status" value="1"/>
</dbReference>
<dbReference type="Gene3D" id="2.60.40.3620">
    <property type="match status" value="1"/>
</dbReference>
<accession>A0A4Q1CIK0</accession>
<evidence type="ECO:0000313" key="2">
    <source>
        <dbReference type="EMBL" id="RXK60430.1"/>
    </source>
</evidence>
<dbReference type="RefSeq" id="WP_129130390.1">
    <property type="nucleotide sequence ID" value="NZ_SDHW01000002.1"/>
</dbReference>
<proteinExistence type="predicted"/>
<dbReference type="Proteomes" id="UP000290204">
    <property type="component" value="Unassembled WGS sequence"/>
</dbReference>
<dbReference type="OrthoDB" id="975117at2"/>
<protein>
    <recommendedName>
        <fullName evidence="1">SusE outer membrane protein domain-containing protein</fullName>
    </recommendedName>
</protein>
<keyword evidence="3" id="KW-1185">Reference proteome</keyword>
<evidence type="ECO:0000313" key="3">
    <source>
        <dbReference type="Proteomes" id="UP000290204"/>
    </source>
</evidence>
<dbReference type="EMBL" id="SDHW01000002">
    <property type="protein sequence ID" value="RXK60430.1"/>
    <property type="molecule type" value="Genomic_DNA"/>
</dbReference>
<comment type="caution">
    <text evidence="2">The sequence shown here is derived from an EMBL/GenBank/DDBJ whole genome shotgun (WGS) entry which is preliminary data.</text>
</comment>
<dbReference type="AlphaFoldDB" id="A0A4Q1CIK0"/>
<organism evidence="2 3">
    <name type="scientific">Lacibacter luteus</name>
    <dbReference type="NCBI Taxonomy" id="2508719"/>
    <lineage>
        <taxon>Bacteria</taxon>
        <taxon>Pseudomonadati</taxon>
        <taxon>Bacteroidota</taxon>
        <taxon>Chitinophagia</taxon>
        <taxon>Chitinophagales</taxon>
        <taxon>Chitinophagaceae</taxon>
        <taxon>Lacibacter</taxon>
    </lineage>
</organism>